<organism evidence="1 2">
    <name type="scientific">Rhizobium tropici</name>
    <dbReference type="NCBI Taxonomy" id="398"/>
    <lineage>
        <taxon>Bacteria</taxon>
        <taxon>Pseudomonadati</taxon>
        <taxon>Pseudomonadota</taxon>
        <taxon>Alphaproteobacteria</taxon>
        <taxon>Hyphomicrobiales</taxon>
        <taxon>Rhizobiaceae</taxon>
        <taxon>Rhizobium/Agrobacterium group</taxon>
        <taxon>Rhizobium</taxon>
    </lineage>
</organism>
<proteinExistence type="predicted"/>
<dbReference type="EMBL" id="VNIP01000006">
    <property type="protein sequence ID" value="KAA1182783.1"/>
    <property type="molecule type" value="Genomic_DNA"/>
</dbReference>
<accession>A0A5B0W6Z7</accession>
<dbReference type="AlphaFoldDB" id="A0A5B0W6Z7"/>
<sequence length="64" mass="7414">MNILHDYRAKSWITRLLFRQSNGEKWPHAKGNGKRDVLPLANRHLLRDVGLDSLAQVHRGDEGR</sequence>
<protein>
    <submittedName>
        <fullName evidence="1">Uncharacterized protein</fullName>
    </submittedName>
</protein>
<reference evidence="1 2" key="1">
    <citation type="submission" date="2019-07" db="EMBL/GenBank/DDBJ databases">
        <title>The Draft Genome Sequence of Rhizobium tropici SARCC-755 Associated with Superior Nodulation on Pigeonpea (Cajanus cajan (L.) Millsp.).</title>
        <authorList>
            <person name="Bopape F.L."/>
            <person name="Hassen A.I."/>
            <person name="Swanevelder Z.H."/>
            <person name="Gwata E.T."/>
        </authorList>
    </citation>
    <scope>NUCLEOTIDE SEQUENCE [LARGE SCALE GENOMIC DNA]</scope>
    <source>
        <strain evidence="1 2">SARCC-755</strain>
    </source>
</reference>
<comment type="caution">
    <text evidence="1">The sequence shown here is derived from an EMBL/GenBank/DDBJ whole genome shotgun (WGS) entry which is preliminary data.</text>
</comment>
<evidence type="ECO:0000313" key="1">
    <source>
        <dbReference type="EMBL" id="KAA1182783.1"/>
    </source>
</evidence>
<dbReference type="Proteomes" id="UP000323608">
    <property type="component" value="Unassembled WGS sequence"/>
</dbReference>
<evidence type="ECO:0000313" key="2">
    <source>
        <dbReference type="Proteomes" id="UP000323608"/>
    </source>
</evidence>
<gene>
    <name evidence="1" type="ORF">FP026_12010</name>
</gene>
<name>A0A5B0W6Z7_RHITR</name>
<dbReference type="RefSeq" id="WP_149634834.1">
    <property type="nucleotide sequence ID" value="NZ_VNIP01000006.1"/>
</dbReference>
<dbReference type="OrthoDB" id="9964395at2"/>